<evidence type="ECO:0000313" key="2">
    <source>
        <dbReference type="Proteomes" id="UP000653797"/>
    </source>
</evidence>
<comment type="caution">
    <text evidence="1">The sequence shown here is derived from an EMBL/GenBank/DDBJ whole genome shotgun (WGS) entry which is preliminary data.</text>
</comment>
<accession>A0A927AZA0</accession>
<reference evidence="1" key="1">
    <citation type="submission" date="2020-09" db="EMBL/GenBank/DDBJ databases">
        <authorList>
            <person name="Kim M.K."/>
        </authorList>
    </citation>
    <scope>NUCLEOTIDE SEQUENCE</scope>
    <source>
        <strain evidence="1">BT704</strain>
    </source>
</reference>
<name>A0A927AZA0_9BACT</name>
<evidence type="ECO:0000313" key="1">
    <source>
        <dbReference type="EMBL" id="MBD2752615.1"/>
    </source>
</evidence>
<dbReference type="AlphaFoldDB" id="A0A927AZA0"/>
<protein>
    <submittedName>
        <fullName evidence="1">Uncharacterized protein</fullName>
    </submittedName>
</protein>
<organism evidence="1 2">
    <name type="scientific">Spirosoma validum</name>
    <dbReference type="NCBI Taxonomy" id="2771355"/>
    <lineage>
        <taxon>Bacteria</taxon>
        <taxon>Pseudomonadati</taxon>
        <taxon>Bacteroidota</taxon>
        <taxon>Cytophagia</taxon>
        <taxon>Cytophagales</taxon>
        <taxon>Cytophagaceae</taxon>
        <taxon>Spirosoma</taxon>
    </lineage>
</organism>
<dbReference type="EMBL" id="JACXAA010000002">
    <property type="protein sequence ID" value="MBD2752615.1"/>
    <property type="molecule type" value="Genomic_DNA"/>
</dbReference>
<gene>
    <name evidence="1" type="ORF">IC230_06930</name>
</gene>
<proteinExistence type="predicted"/>
<keyword evidence="2" id="KW-1185">Reference proteome</keyword>
<dbReference type="RefSeq" id="WP_191038245.1">
    <property type="nucleotide sequence ID" value="NZ_JACXAA010000002.1"/>
</dbReference>
<dbReference type="Proteomes" id="UP000653797">
    <property type="component" value="Unassembled WGS sequence"/>
</dbReference>
<sequence length="213" mass="24100">MSDKEKNELWATAMHEAAHLVIAITGYECEGITVSYYDKPLNDIPVAISIVRKDDSSGYNDVPSDIERADIKSLQDKHRQSRHIVRILAGFAVEESCELSPKFDIVNEFYENRGNLAGGHDFNKVARILYDLIDYEAVNFDDIYFSNVQSFWGATLAILQTPSIRKAICITAKTLMVKKTMYVEDLKRLRTRLEFTGLDKCCISLPPVQLTVG</sequence>